<dbReference type="GO" id="GO:0005506">
    <property type="term" value="F:iron ion binding"/>
    <property type="evidence" value="ECO:0007669"/>
    <property type="project" value="InterPro"/>
</dbReference>
<comment type="caution">
    <text evidence="2">The sequence shown here is derived from an EMBL/GenBank/DDBJ whole genome shotgun (WGS) entry which is preliminary data.</text>
</comment>
<dbReference type="GO" id="GO:0004497">
    <property type="term" value="F:monooxygenase activity"/>
    <property type="evidence" value="ECO:0007669"/>
    <property type="project" value="InterPro"/>
</dbReference>
<sequence length="103" mass="12387">MLVKINSIFSQNSLFQLTHSDLSKLKYFEPIIKEVERIFSITNLLERYITKPIEVSGYHWQASTIFQFDLVSLHRYKDYWSNSEIFDPDRLFLENNKSESYLK</sequence>
<dbReference type="PANTHER" id="PTHR24291">
    <property type="entry name" value="CYTOCHROME P450 FAMILY 4"/>
    <property type="match status" value="1"/>
</dbReference>
<dbReference type="OrthoDB" id="1470350at2759"/>
<evidence type="ECO:0000313" key="2">
    <source>
        <dbReference type="EMBL" id="KAF0430581.1"/>
    </source>
</evidence>
<dbReference type="SUPFAM" id="SSF48264">
    <property type="entry name" value="Cytochrome P450"/>
    <property type="match status" value="1"/>
</dbReference>
<dbReference type="EMBL" id="WTPW01001519">
    <property type="protein sequence ID" value="KAF0430581.1"/>
    <property type="molecule type" value="Genomic_DNA"/>
</dbReference>
<comment type="similarity">
    <text evidence="1">Belongs to the cytochrome P450 family.</text>
</comment>
<evidence type="ECO:0000256" key="1">
    <source>
        <dbReference type="ARBA" id="ARBA00010617"/>
    </source>
</evidence>
<dbReference type="InterPro" id="IPR001128">
    <property type="entry name" value="Cyt_P450"/>
</dbReference>
<reference evidence="2 3" key="1">
    <citation type="journal article" date="2019" name="Environ. Microbiol.">
        <title>At the nexus of three kingdoms: the genome of the mycorrhizal fungus Gigaspora margarita provides insights into plant, endobacterial and fungal interactions.</title>
        <authorList>
            <person name="Venice F."/>
            <person name="Ghignone S."/>
            <person name="Salvioli di Fossalunga A."/>
            <person name="Amselem J."/>
            <person name="Novero M."/>
            <person name="Xianan X."/>
            <person name="Sedzielewska Toro K."/>
            <person name="Morin E."/>
            <person name="Lipzen A."/>
            <person name="Grigoriev I.V."/>
            <person name="Henrissat B."/>
            <person name="Martin F.M."/>
            <person name="Bonfante P."/>
        </authorList>
    </citation>
    <scope>NUCLEOTIDE SEQUENCE [LARGE SCALE GENOMIC DNA]</scope>
    <source>
        <strain evidence="2 3">BEG34</strain>
    </source>
</reference>
<evidence type="ECO:0000313" key="3">
    <source>
        <dbReference type="Proteomes" id="UP000439903"/>
    </source>
</evidence>
<dbReference type="InterPro" id="IPR050196">
    <property type="entry name" value="Cytochrome_P450_Monoox"/>
</dbReference>
<organism evidence="2 3">
    <name type="scientific">Gigaspora margarita</name>
    <dbReference type="NCBI Taxonomy" id="4874"/>
    <lineage>
        <taxon>Eukaryota</taxon>
        <taxon>Fungi</taxon>
        <taxon>Fungi incertae sedis</taxon>
        <taxon>Mucoromycota</taxon>
        <taxon>Glomeromycotina</taxon>
        <taxon>Glomeromycetes</taxon>
        <taxon>Diversisporales</taxon>
        <taxon>Gigasporaceae</taxon>
        <taxon>Gigaspora</taxon>
    </lineage>
</organism>
<gene>
    <name evidence="2" type="ORF">F8M41_005488</name>
</gene>
<dbReference type="AlphaFoldDB" id="A0A8H3X9B5"/>
<accession>A0A8H3X9B5</accession>
<dbReference type="GO" id="GO:0020037">
    <property type="term" value="F:heme binding"/>
    <property type="evidence" value="ECO:0007669"/>
    <property type="project" value="InterPro"/>
</dbReference>
<dbReference type="PANTHER" id="PTHR24291:SF201">
    <property type="entry name" value="CYTOCHROME P450, FAMILY 4, SUBFAMILY B, POLYPEPTIDE 7"/>
    <property type="match status" value="1"/>
</dbReference>
<proteinExistence type="inferred from homology"/>
<keyword evidence="3" id="KW-1185">Reference proteome</keyword>
<dbReference type="Pfam" id="PF00067">
    <property type="entry name" value="p450"/>
    <property type="match status" value="1"/>
</dbReference>
<protein>
    <submittedName>
        <fullName evidence="2">Cytochrome P450</fullName>
    </submittedName>
</protein>
<dbReference type="Gene3D" id="1.10.630.10">
    <property type="entry name" value="Cytochrome P450"/>
    <property type="match status" value="1"/>
</dbReference>
<name>A0A8H3X9B5_GIGMA</name>
<dbReference type="GO" id="GO:0016705">
    <property type="term" value="F:oxidoreductase activity, acting on paired donors, with incorporation or reduction of molecular oxygen"/>
    <property type="evidence" value="ECO:0007669"/>
    <property type="project" value="InterPro"/>
</dbReference>
<dbReference type="InterPro" id="IPR036396">
    <property type="entry name" value="Cyt_P450_sf"/>
</dbReference>
<dbReference type="Proteomes" id="UP000439903">
    <property type="component" value="Unassembled WGS sequence"/>
</dbReference>